<dbReference type="Proteomes" id="UP001145114">
    <property type="component" value="Unassembled WGS sequence"/>
</dbReference>
<dbReference type="EMBL" id="JAMZIH010005480">
    <property type="protein sequence ID" value="KAJ1675116.1"/>
    <property type="molecule type" value="Genomic_DNA"/>
</dbReference>
<proteinExistence type="predicted"/>
<comment type="caution">
    <text evidence="1">The sequence shown here is derived from an EMBL/GenBank/DDBJ whole genome shotgun (WGS) entry which is preliminary data.</text>
</comment>
<sequence>MESRRKSHESRGSRHSERRSGDSKSRSPTRRAQRERVGERERPRSNYERKDRDESDRRRYKRPMHRATRERDLYERPSMFGEDFDLNNESLWVEKSGEAEYSHGLPEERGTADEEIIGKKRDVIASPEDLRRGSSNDRRRSSLDEQSANLAVTDDQDIVNFIAPQLAQGNPATPEAASASELNKLKSRALKARMMGAPNADELERQYKEALDRASSPSVRGQAGGPDASSEGKRVVILPQLDSRGRPLELASVTKQTGELGAGLPSLTKGLERINRRLAKKGRSAAAEEAEDAGVVALARMERATRDDAGDGDRLFAKRIMRDERFNPEDVDYLDDNAERYTQPKRVKTNEERRREAIEGYKRMQRSIEDCYYCFQQREGRDGEVSASPPRLPVVALGTRVYLGLPYHEVMCDGHCVIAPIEHIPGSCLNCDEDTLTEIRNFMKCLYLMFDAKGQVPVFMETVTTVNPVRARHCSIECVPVPREYFDDVPISFQQGLLNTDEEWSQHRKIIDTEVKRRAVTKRLTSADGGAVRDMTSTATGDGTVITTRTEVTGGFLHTMTPKLPYFHVWFNPDGGMGHIIENPDLFPPWFGREILAGILDLPPTVYRKPKQLRESKEKRFERADEWKRQFEWEKYDWTKAL</sequence>
<protein>
    <submittedName>
        <fullName evidence="1">Pre-mRNA-splicing factor cwf19</fullName>
    </submittedName>
</protein>
<accession>A0ACC1HII3</accession>
<reference evidence="1" key="1">
    <citation type="submission" date="2022-06" db="EMBL/GenBank/DDBJ databases">
        <title>Phylogenomic reconstructions and comparative analyses of Kickxellomycotina fungi.</title>
        <authorList>
            <person name="Reynolds N.K."/>
            <person name="Stajich J.E."/>
            <person name="Barry K."/>
            <person name="Grigoriev I.V."/>
            <person name="Crous P."/>
            <person name="Smith M.E."/>
        </authorList>
    </citation>
    <scope>NUCLEOTIDE SEQUENCE</scope>
    <source>
        <strain evidence="1">RSA 2271</strain>
    </source>
</reference>
<keyword evidence="2" id="KW-1185">Reference proteome</keyword>
<name>A0ACC1HII3_9FUNG</name>
<gene>
    <name evidence="1" type="primary">cwf19</name>
    <name evidence="1" type="ORF">EV182_001907</name>
</gene>
<evidence type="ECO:0000313" key="2">
    <source>
        <dbReference type="Proteomes" id="UP001145114"/>
    </source>
</evidence>
<evidence type="ECO:0000313" key="1">
    <source>
        <dbReference type="EMBL" id="KAJ1675116.1"/>
    </source>
</evidence>
<organism evidence="1 2">
    <name type="scientific">Spiromyces aspiralis</name>
    <dbReference type="NCBI Taxonomy" id="68401"/>
    <lineage>
        <taxon>Eukaryota</taxon>
        <taxon>Fungi</taxon>
        <taxon>Fungi incertae sedis</taxon>
        <taxon>Zoopagomycota</taxon>
        <taxon>Kickxellomycotina</taxon>
        <taxon>Kickxellomycetes</taxon>
        <taxon>Kickxellales</taxon>
        <taxon>Kickxellaceae</taxon>
        <taxon>Spiromyces</taxon>
    </lineage>
</organism>